<evidence type="ECO:0000313" key="2">
    <source>
        <dbReference type="Proteomes" id="UP000002640"/>
    </source>
</evidence>
<evidence type="ECO:0008006" key="3">
    <source>
        <dbReference type="Google" id="ProtNLM"/>
    </source>
</evidence>
<keyword evidence="2" id="KW-1185">Reference proteome</keyword>
<dbReference type="RefSeq" id="XP_009522774.1">
    <property type="nucleotide sequence ID" value="XM_009524479.1"/>
</dbReference>
<name>G4Z328_PHYSP</name>
<reference evidence="1 2" key="1">
    <citation type="journal article" date="2006" name="Science">
        <title>Phytophthora genome sequences uncover evolutionary origins and mechanisms of pathogenesis.</title>
        <authorList>
            <person name="Tyler B.M."/>
            <person name="Tripathy S."/>
            <person name="Zhang X."/>
            <person name="Dehal P."/>
            <person name="Jiang R.H."/>
            <person name="Aerts A."/>
            <person name="Arredondo F.D."/>
            <person name="Baxter L."/>
            <person name="Bensasson D."/>
            <person name="Beynon J.L."/>
            <person name="Chapman J."/>
            <person name="Damasceno C.M."/>
            <person name="Dorrance A.E."/>
            <person name="Dou D."/>
            <person name="Dickerman A.W."/>
            <person name="Dubchak I.L."/>
            <person name="Garbelotto M."/>
            <person name="Gijzen M."/>
            <person name="Gordon S.G."/>
            <person name="Govers F."/>
            <person name="Grunwald N.J."/>
            <person name="Huang W."/>
            <person name="Ivors K.L."/>
            <person name="Jones R.W."/>
            <person name="Kamoun S."/>
            <person name="Krampis K."/>
            <person name="Lamour K.H."/>
            <person name="Lee M.K."/>
            <person name="McDonald W.H."/>
            <person name="Medina M."/>
            <person name="Meijer H.J."/>
            <person name="Nordberg E.K."/>
            <person name="Maclean D.J."/>
            <person name="Ospina-Giraldo M.D."/>
            <person name="Morris P.F."/>
            <person name="Phuntumart V."/>
            <person name="Putnam N.H."/>
            <person name="Rash S."/>
            <person name="Rose J.K."/>
            <person name="Sakihama Y."/>
            <person name="Salamov A.A."/>
            <person name="Savidor A."/>
            <person name="Scheuring C.F."/>
            <person name="Smith B.M."/>
            <person name="Sobral B.W."/>
            <person name="Terry A."/>
            <person name="Torto-Alalibo T.A."/>
            <person name="Win J."/>
            <person name="Xu Z."/>
            <person name="Zhang H."/>
            <person name="Grigoriev I.V."/>
            <person name="Rokhsar D.S."/>
            <person name="Boore J.L."/>
        </authorList>
    </citation>
    <scope>NUCLEOTIDE SEQUENCE [LARGE SCALE GENOMIC DNA]</scope>
    <source>
        <strain evidence="1 2">P6497</strain>
    </source>
</reference>
<dbReference type="InParanoid" id="G4Z328"/>
<organism evidence="1 2">
    <name type="scientific">Phytophthora sojae (strain P6497)</name>
    <name type="common">Soybean stem and root rot agent</name>
    <name type="synonym">Phytophthora megasperma f. sp. glycines</name>
    <dbReference type="NCBI Taxonomy" id="1094619"/>
    <lineage>
        <taxon>Eukaryota</taxon>
        <taxon>Sar</taxon>
        <taxon>Stramenopiles</taxon>
        <taxon>Oomycota</taxon>
        <taxon>Peronosporomycetes</taxon>
        <taxon>Peronosporales</taxon>
        <taxon>Peronosporaceae</taxon>
        <taxon>Phytophthora</taxon>
    </lineage>
</organism>
<dbReference type="CDD" id="cd14686">
    <property type="entry name" value="bZIP"/>
    <property type="match status" value="1"/>
</dbReference>
<dbReference type="InterPro" id="IPR046347">
    <property type="entry name" value="bZIP_sf"/>
</dbReference>
<evidence type="ECO:0000313" key="1">
    <source>
        <dbReference type="EMBL" id="EGZ20057.1"/>
    </source>
</evidence>
<dbReference type="Proteomes" id="UP000002640">
    <property type="component" value="Unassembled WGS sequence"/>
</dbReference>
<sequence length="247" mass="27862">RREQCRTSQARYRSRQRDFVDDLKENVRSLCEEVQKLSAQHHTICYGIHTQLNVWSIAAEYFRLLCYGFILPMNGMEIAGASSISSHMPTLQDQDSFLRAAVSPHVALGEMNAVDALLEQWRRYSTYFGNLHLKLMQMEEQSLGALAVSAVLSITIKEITLRRVFPHLLGSTRTNGADPGSGNLSLCTRLLGQRLECRCSLRFLWDESTAQVTRLDSTMDLVTPLLWVLGNLQDVSVVLDKALISSE</sequence>
<dbReference type="EMBL" id="JH159153">
    <property type="protein sequence ID" value="EGZ20057.1"/>
    <property type="molecule type" value="Genomic_DNA"/>
</dbReference>
<feature type="non-terminal residue" evidence="1">
    <location>
        <position position="247"/>
    </location>
</feature>
<dbReference type="AlphaFoldDB" id="G4Z328"/>
<dbReference type="OMA" id="WHVVVEY"/>
<accession>G4Z328</accession>
<dbReference type="SUPFAM" id="SSF57959">
    <property type="entry name" value="Leucine zipper domain"/>
    <property type="match status" value="1"/>
</dbReference>
<gene>
    <name evidence="1" type="ORF">PHYSODRAFT_365986</name>
</gene>
<dbReference type="GeneID" id="20650294"/>
<dbReference type="GO" id="GO:0003700">
    <property type="term" value="F:DNA-binding transcription factor activity"/>
    <property type="evidence" value="ECO:0007669"/>
    <property type="project" value="InterPro"/>
</dbReference>
<proteinExistence type="predicted"/>
<feature type="non-terminal residue" evidence="1">
    <location>
        <position position="1"/>
    </location>
</feature>
<protein>
    <recommendedName>
        <fullName evidence="3">Bzip transcription factor</fullName>
    </recommendedName>
</protein>
<dbReference type="KEGG" id="psoj:PHYSODRAFT_365986"/>